<evidence type="ECO:0000313" key="9">
    <source>
        <dbReference type="EnsemblMetazoa" id="ACHR006588-PA"/>
    </source>
</evidence>
<dbReference type="GO" id="GO:0000978">
    <property type="term" value="F:RNA polymerase II cis-regulatory region sequence-specific DNA binding"/>
    <property type="evidence" value="ECO:0007669"/>
    <property type="project" value="TreeGrafter"/>
</dbReference>
<dbReference type="SUPFAM" id="SSF46689">
    <property type="entry name" value="Homeodomain-like"/>
    <property type="match status" value="1"/>
</dbReference>
<dbReference type="Gene3D" id="1.10.10.60">
    <property type="entry name" value="Homeodomain-like"/>
    <property type="match status" value="1"/>
</dbReference>
<dbReference type="PRINTS" id="PR00024">
    <property type="entry name" value="HOMEOBOX"/>
</dbReference>
<evidence type="ECO:0000256" key="1">
    <source>
        <dbReference type="ARBA" id="ARBA00004123"/>
    </source>
</evidence>
<reference evidence="9" key="2">
    <citation type="submission" date="2020-05" db="UniProtKB">
        <authorList>
            <consortium name="EnsemblMetazoa"/>
        </authorList>
    </citation>
    <scope>IDENTIFICATION</scope>
    <source>
        <strain evidence="9">ACHKN1017</strain>
    </source>
</reference>
<feature type="region of interest" description="Disordered" evidence="7">
    <location>
        <begin position="188"/>
        <end position="243"/>
    </location>
</feature>
<dbReference type="GO" id="GO:0000981">
    <property type="term" value="F:DNA-binding transcription factor activity, RNA polymerase II-specific"/>
    <property type="evidence" value="ECO:0007669"/>
    <property type="project" value="InterPro"/>
</dbReference>
<reference evidence="10" key="1">
    <citation type="submission" date="2013-03" db="EMBL/GenBank/DDBJ databases">
        <title>The Genome Sequence of Anopheles christyi ACHKN1017.</title>
        <authorList>
            <consortium name="The Broad Institute Genomics Platform"/>
            <person name="Neafsey D.E."/>
            <person name="Besansky N."/>
            <person name="Walker B."/>
            <person name="Young S.K."/>
            <person name="Zeng Q."/>
            <person name="Gargeya S."/>
            <person name="Fitzgerald M."/>
            <person name="Haas B."/>
            <person name="Abouelleil A."/>
            <person name="Allen A.W."/>
            <person name="Alvarado L."/>
            <person name="Arachchi H.M."/>
            <person name="Berlin A.M."/>
            <person name="Chapman S.B."/>
            <person name="Gainer-Dewar J."/>
            <person name="Goldberg J."/>
            <person name="Griggs A."/>
            <person name="Gujja S."/>
            <person name="Hansen M."/>
            <person name="Howarth C."/>
            <person name="Imamovic A."/>
            <person name="Ireland A."/>
            <person name="Larimer J."/>
            <person name="McCowan C."/>
            <person name="Murphy C."/>
            <person name="Pearson M."/>
            <person name="Poon T.W."/>
            <person name="Priest M."/>
            <person name="Roberts A."/>
            <person name="Saif S."/>
            <person name="Shea T."/>
            <person name="Sisk P."/>
            <person name="Sykes S."/>
            <person name="Wortman J."/>
            <person name="Nusbaum C."/>
            <person name="Birren B."/>
        </authorList>
    </citation>
    <scope>NUCLEOTIDE SEQUENCE [LARGE SCALE GENOMIC DNA]</scope>
    <source>
        <strain evidence="10">ACHKN1017</strain>
    </source>
</reference>
<dbReference type="PROSITE" id="PS00027">
    <property type="entry name" value="HOMEOBOX_1"/>
    <property type="match status" value="1"/>
</dbReference>
<dbReference type="InterPro" id="IPR001356">
    <property type="entry name" value="HD"/>
</dbReference>
<feature type="region of interest" description="Disordered" evidence="7">
    <location>
        <begin position="53"/>
        <end position="87"/>
    </location>
</feature>
<accession>A0A182K753</accession>
<sequence>MSLTASTAKSIVSTPFSINDILTRSRRVERHSSGDSSGNEEDMKTFYHPRHHHHNHYHAQHTRHSHASRRGATTLEPSGSPRSSVEEGLYGKLGLSYYNNNNNQTNNNGTTVTGFPMNGLPPALRRGSLDCFMVTADSVRDTGEEVSSRPNGGEGEGGPKERIASMLLEGAGRPSGSVATCYRLGKAAHHRSESPIDMRRLTENDSDCDSSSPYTSGMGGLHGGQQTPLHPSEEMPSARKKRSRAAFSHAQVFELERRFAQQRYLSGPERSELAKNLRLTETQVKIWFQNRRYKTKRKQIQQHEAAMLSATKRVPVQVLVREDGSYGPMLAAGQPHYATGLDPALLNVYRHQIQMAYGMPGIPPMPFSYFYPSKMATVPNGPIAPSVVLPTPSSSSSTSSTSCKPPGTHHGPLVSSSGPLNFSTRCDSDPENVNSVGQRSPSVLSGPGSDGARPRSRMDVDASGHCSVLSSAGEGDEDECENVEID</sequence>
<feature type="region of interest" description="Disordered" evidence="7">
    <location>
        <begin position="140"/>
        <end position="160"/>
    </location>
</feature>
<keyword evidence="10" id="KW-1185">Reference proteome</keyword>
<evidence type="ECO:0000256" key="2">
    <source>
        <dbReference type="ARBA" id="ARBA00023125"/>
    </source>
</evidence>
<dbReference type="InterPro" id="IPR017970">
    <property type="entry name" value="Homeobox_CS"/>
</dbReference>
<dbReference type="SMART" id="SM00389">
    <property type="entry name" value="HOX"/>
    <property type="match status" value="1"/>
</dbReference>
<evidence type="ECO:0000256" key="7">
    <source>
        <dbReference type="SAM" id="MobiDB-lite"/>
    </source>
</evidence>
<dbReference type="Pfam" id="PF00046">
    <property type="entry name" value="Homeodomain"/>
    <property type="match status" value="1"/>
</dbReference>
<protein>
    <recommendedName>
        <fullName evidence="8">Homeobox domain-containing protein</fullName>
    </recommendedName>
</protein>
<keyword evidence="3 5" id="KW-0371">Homeobox</keyword>
<dbReference type="STRING" id="43041.A0A182K753"/>
<feature type="DNA-binding region" description="Homeobox" evidence="5">
    <location>
        <begin position="240"/>
        <end position="299"/>
    </location>
</feature>
<feature type="region of interest" description="Disordered" evidence="7">
    <location>
        <begin position="25"/>
        <end position="44"/>
    </location>
</feature>
<feature type="compositionally biased region" description="Basic residues" evidence="7">
    <location>
        <begin position="53"/>
        <end position="69"/>
    </location>
</feature>
<feature type="compositionally biased region" description="Basic and acidic residues" evidence="7">
    <location>
        <begin position="452"/>
        <end position="462"/>
    </location>
</feature>
<dbReference type="EnsemblMetazoa" id="ACHR006588-RA">
    <property type="protein sequence ID" value="ACHR006588-PA"/>
    <property type="gene ID" value="ACHR006588"/>
</dbReference>
<dbReference type="CDD" id="cd00086">
    <property type="entry name" value="homeodomain"/>
    <property type="match status" value="1"/>
</dbReference>
<keyword evidence="4 5" id="KW-0539">Nucleus</keyword>
<evidence type="ECO:0000256" key="3">
    <source>
        <dbReference type="ARBA" id="ARBA00023155"/>
    </source>
</evidence>
<dbReference type="InterPro" id="IPR050394">
    <property type="entry name" value="Homeobox_NK-like"/>
</dbReference>
<feature type="domain" description="Homeobox" evidence="8">
    <location>
        <begin position="238"/>
        <end position="298"/>
    </location>
</feature>
<dbReference type="PANTHER" id="PTHR24340:SF73">
    <property type="entry name" value="HOMEOBOX PROTEIN BAGPIPE-RELATED"/>
    <property type="match status" value="1"/>
</dbReference>
<evidence type="ECO:0000256" key="5">
    <source>
        <dbReference type="PROSITE-ProRule" id="PRU00108"/>
    </source>
</evidence>
<dbReference type="VEuPathDB" id="VectorBase:ACHR006588"/>
<feature type="compositionally biased region" description="Basic and acidic residues" evidence="7">
    <location>
        <begin position="190"/>
        <end position="203"/>
    </location>
</feature>
<feature type="compositionally biased region" description="Low complexity" evidence="7">
    <location>
        <begin position="389"/>
        <end position="402"/>
    </location>
</feature>
<dbReference type="GO" id="GO:0005634">
    <property type="term" value="C:nucleus"/>
    <property type="evidence" value="ECO:0007669"/>
    <property type="project" value="UniProtKB-SubCell"/>
</dbReference>
<dbReference type="AlphaFoldDB" id="A0A182K753"/>
<evidence type="ECO:0000256" key="4">
    <source>
        <dbReference type="ARBA" id="ARBA00023242"/>
    </source>
</evidence>
<organism evidence="9 10">
    <name type="scientific">Anopheles christyi</name>
    <dbReference type="NCBI Taxonomy" id="43041"/>
    <lineage>
        <taxon>Eukaryota</taxon>
        <taxon>Metazoa</taxon>
        <taxon>Ecdysozoa</taxon>
        <taxon>Arthropoda</taxon>
        <taxon>Hexapoda</taxon>
        <taxon>Insecta</taxon>
        <taxon>Pterygota</taxon>
        <taxon>Neoptera</taxon>
        <taxon>Endopterygota</taxon>
        <taxon>Diptera</taxon>
        <taxon>Nematocera</taxon>
        <taxon>Culicoidea</taxon>
        <taxon>Culicidae</taxon>
        <taxon>Anophelinae</taxon>
        <taxon>Anopheles</taxon>
    </lineage>
</organism>
<feature type="compositionally biased region" description="Acidic residues" evidence="7">
    <location>
        <begin position="474"/>
        <end position="486"/>
    </location>
</feature>
<name>A0A182K753_9DIPT</name>
<comment type="subcellular location">
    <subcellularLocation>
        <location evidence="1 5 6">Nucleus</location>
    </subcellularLocation>
</comment>
<evidence type="ECO:0000259" key="8">
    <source>
        <dbReference type="PROSITE" id="PS50071"/>
    </source>
</evidence>
<evidence type="ECO:0000256" key="6">
    <source>
        <dbReference type="RuleBase" id="RU000682"/>
    </source>
</evidence>
<dbReference type="PROSITE" id="PS50071">
    <property type="entry name" value="HOMEOBOX_2"/>
    <property type="match status" value="1"/>
</dbReference>
<proteinExistence type="predicted"/>
<dbReference type="InterPro" id="IPR009057">
    <property type="entry name" value="Homeodomain-like_sf"/>
</dbReference>
<feature type="region of interest" description="Disordered" evidence="7">
    <location>
        <begin position="389"/>
        <end position="486"/>
    </location>
</feature>
<dbReference type="PANTHER" id="PTHR24340">
    <property type="entry name" value="HOMEOBOX PROTEIN NKX"/>
    <property type="match status" value="1"/>
</dbReference>
<feature type="compositionally biased region" description="Polar residues" evidence="7">
    <location>
        <begin position="414"/>
        <end position="443"/>
    </location>
</feature>
<keyword evidence="2 5" id="KW-0238">DNA-binding</keyword>
<evidence type="ECO:0000313" key="10">
    <source>
        <dbReference type="Proteomes" id="UP000075881"/>
    </source>
</evidence>
<dbReference type="GO" id="GO:0030154">
    <property type="term" value="P:cell differentiation"/>
    <property type="evidence" value="ECO:0007669"/>
    <property type="project" value="TreeGrafter"/>
</dbReference>
<dbReference type="Proteomes" id="UP000075881">
    <property type="component" value="Unassembled WGS sequence"/>
</dbReference>
<dbReference type="InterPro" id="IPR020479">
    <property type="entry name" value="HD_metazoa"/>
</dbReference>